<dbReference type="SUPFAM" id="SSF50494">
    <property type="entry name" value="Trypsin-like serine proteases"/>
    <property type="match status" value="1"/>
</dbReference>
<protein>
    <submittedName>
        <fullName evidence="4">PEP-CTERM sorting domain-containing protein</fullName>
    </submittedName>
</protein>
<dbReference type="SMART" id="SM00020">
    <property type="entry name" value="Tryp_SPc"/>
    <property type="match status" value="1"/>
</dbReference>
<comment type="caution">
    <text evidence="4">The sequence shown here is derived from an EMBL/GenBank/DDBJ whole genome shotgun (WGS) entry which is preliminary data.</text>
</comment>
<dbReference type="InterPro" id="IPR013424">
    <property type="entry name" value="Ice-binding_C"/>
</dbReference>
<accession>A0A3N6Q202</accession>
<dbReference type="PROSITE" id="PS50240">
    <property type="entry name" value="TRYPSIN_DOM"/>
    <property type="match status" value="1"/>
</dbReference>
<organism evidence="4 5">
    <name type="scientific">Okeania hirsuta</name>
    <dbReference type="NCBI Taxonomy" id="1458930"/>
    <lineage>
        <taxon>Bacteria</taxon>
        <taxon>Bacillati</taxon>
        <taxon>Cyanobacteriota</taxon>
        <taxon>Cyanophyceae</taxon>
        <taxon>Oscillatoriophycideae</taxon>
        <taxon>Oscillatoriales</taxon>
        <taxon>Microcoleaceae</taxon>
        <taxon>Okeania</taxon>
    </lineage>
</organism>
<dbReference type="EMBL" id="RCBY01000009">
    <property type="protein sequence ID" value="RQH55280.1"/>
    <property type="molecule type" value="Genomic_DNA"/>
</dbReference>
<dbReference type="InterPro" id="IPR001314">
    <property type="entry name" value="Peptidase_S1A"/>
</dbReference>
<evidence type="ECO:0000256" key="2">
    <source>
        <dbReference type="SAM" id="MobiDB-lite"/>
    </source>
</evidence>
<feature type="region of interest" description="Disordered" evidence="2">
    <location>
        <begin position="245"/>
        <end position="264"/>
    </location>
</feature>
<dbReference type="Gene3D" id="2.40.10.10">
    <property type="entry name" value="Trypsin-like serine proteases"/>
    <property type="match status" value="1"/>
</dbReference>
<dbReference type="PANTHER" id="PTHR24260">
    <property type="match status" value="1"/>
</dbReference>
<dbReference type="PROSITE" id="PS00135">
    <property type="entry name" value="TRYPSIN_SER"/>
    <property type="match status" value="1"/>
</dbReference>
<reference evidence="4 5" key="1">
    <citation type="journal article" date="2018" name="ACS Chem. Biol.">
        <title>Ketoreductase domain dysfunction expands chemodiversity: malyngamide biosynthesis in the cyanobacterium Okeania hirsuta.</title>
        <authorList>
            <person name="Moss N.A."/>
            <person name="Leao T."/>
            <person name="Rankin M."/>
            <person name="McCullough T.M."/>
            <person name="Qu P."/>
            <person name="Korobeynikov A."/>
            <person name="Smith J.L."/>
            <person name="Gerwick L."/>
            <person name="Gerwick W.H."/>
        </authorList>
    </citation>
    <scope>NUCLEOTIDE SEQUENCE [LARGE SCALE GENOMIC DNA]</scope>
    <source>
        <strain evidence="4 5">PAB10Feb10-1</strain>
    </source>
</reference>
<dbReference type="PRINTS" id="PR00722">
    <property type="entry name" value="CHYMOTRYPSIN"/>
</dbReference>
<keyword evidence="5" id="KW-1185">Reference proteome</keyword>
<evidence type="ECO:0000256" key="1">
    <source>
        <dbReference type="ARBA" id="ARBA00023157"/>
    </source>
</evidence>
<dbReference type="InterPro" id="IPR001254">
    <property type="entry name" value="Trypsin_dom"/>
</dbReference>
<dbReference type="Proteomes" id="UP000269154">
    <property type="component" value="Unassembled WGS sequence"/>
</dbReference>
<sequence length="555" mass="59967">MGLHLSKNNKLKAKFNHSILKSFKIKKTSKIGLSCILGLVASQSIQTSVRSIVINDTAGSDTAIEIGSPFTAITDILFFDEEDGFVSECTGSLIAEKYILTAQHCFNPFEFGEIFPEDVSVRFSDEKNDTLTNIAVSDISFLDDTFRDLDGTDIAVLELEVAAPEDIKPLKLFGSDPQHLITTDPNDPAIMVGFGYIGLGDEGSNFNEDSMRWGAENSIDLVGSVFDPVFDAIFESNIINTDYDDGTEENNSIGSTDPLDNEGTTAVGDSGGPLLVRNPENDEYLIAGVVTGGSSDFSTFGDVSWWTGVTEHREFIESFGAEFVGDFVPVVLEPTDDIQNSSFEKGLTGWSRRGSAGVTNSTFPVSTSQGDSQALIVNDEFLGIASTNEIEELLELDPGDLDAVSGSLIVAGSAIKQTFQAKAGDVLTFDFNFLTDDLTDEWTPDDFLNDFSFVSLASDVFNNPFIDLLADTFSDFVDSDTAFFSETGYQSYSYVIPETGTYTLGFGVADAEEIGGLSGLLVDNVKLASTPEPTTTIGLFGTVFATFSLLKRKRK</sequence>
<evidence type="ECO:0000259" key="3">
    <source>
        <dbReference type="PROSITE" id="PS50240"/>
    </source>
</evidence>
<gene>
    <name evidence="4" type="ORF">D5R40_02845</name>
</gene>
<dbReference type="InterPro" id="IPR009003">
    <property type="entry name" value="Peptidase_S1_PA"/>
</dbReference>
<dbReference type="Pfam" id="PF00089">
    <property type="entry name" value="Trypsin"/>
    <property type="match status" value="1"/>
</dbReference>
<evidence type="ECO:0000313" key="4">
    <source>
        <dbReference type="EMBL" id="RQH55280.1"/>
    </source>
</evidence>
<keyword evidence="1" id="KW-1015">Disulfide bond</keyword>
<dbReference type="GO" id="GO:0004252">
    <property type="term" value="F:serine-type endopeptidase activity"/>
    <property type="evidence" value="ECO:0007669"/>
    <property type="project" value="InterPro"/>
</dbReference>
<dbReference type="InterPro" id="IPR051333">
    <property type="entry name" value="CLIP_Serine_Protease"/>
</dbReference>
<dbReference type="NCBIfam" id="TIGR02595">
    <property type="entry name" value="PEP_CTERM"/>
    <property type="match status" value="1"/>
</dbReference>
<name>A0A3N6Q202_9CYAN</name>
<proteinExistence type="predicted"/>
<dbReference type="InterPro" id="IPR043504">
    <property type="entry name" value="Peptidase_S1_PA_chymotrypsin"/>
</dbReference>
<dbReference type="AlphaFoldDB" id="A0A3N6Q202"/>
<evidence type="ECO:0000313" key="5">
    <source>
        <dbReference type="Proteomes" id="UP000269154"/>
    </source>
</evidence>
<dbReference type="GO" id="GO:0006508">
    <property type="term" value="P:proteolysis"/>
    <property type="evidence" value="ECO:0007669"/>
    <property type="project" value="InterPro"/>
</dbReference>
<dbReference type="PANTHER" id="PTHR24260:SF136">
    <property type="entry name" value="GH08193P-RELATED"/>
    <property type="match status" value="1"/>
</dbReference>
<feature type="domain" description="Peptidase S1" evidence="3">
    <location>
        <begin position="53"/>
        <end position="321"/>
    </location>
</feature>
<dbReference type="InterPro" id="IPR033116">
    <property type="entry name" value="TRYPSIN_SER"/>
</dbReference>
<dbReference type="OrthoDB" id="7052168at2"/>